<gene>
    <name evidence="2" type="ORF">PPACK8108_LOCUS898</name>
</gene>
<accession>A0AAV0AFW8</accession>
<protein>
    <recommendedName>
        <fullName evidence="4">Secreted protein</fullName>
    </recommendedName>
</protein>
<keyword evidence="1" id="KW-0732">Signal</keyword>
<evidence type="ECO:0000313" key="2">
    <source>
        <dbReference type="EMBL" id="CAH7666543.1"/>
    </source>
</evidence>
<dbReference type="EMBL" id="CALTRL010000120">
    <property type="protein sequence ID" value="CAH7666543.1"/>
    <property type="molecule type" value="Genomic_DNA"/>
</dbReference>
<dbReference type="Proteomes" id="UP001153365">
    <property type="component" value="Unassembled WGS sequence"/>
</dbReference>
<feature type="chain" id="PRO_5043684393" description="Secreted protein" evidence="1">
    <location>
        <begin position="38"/>
        <end position="99"/>
    </location>
</feature>
<feature type="signal peptide" evidence="1">
    <location>
        <begin position="1"/>
        <end position="37"/>
    </location>
</feature>
<evidence type="ECO:0000256" key="1">
    <source>
        <dbReference type="SAM" id="SignalP"/>
    </source>
</evidence>
<reference evidence="2" key="1">
    <citation type="submission" date="2022-06" db="EMBL/GenBank/DDBJ databases">
        <authorList>
            <consortium name="SYNGENTA / RWTH Aachen University"/>
        </authorList>
    </citation>
    <scope>NUCLEOTIDE SEQUENCE</scope>
</reference>
<evidence type="ECO:0008006" key="4">
    <source>
        <dbReference type="Google" id="ProtNLM"/>
    </source>
</evidence>
<dbReference type="AlphaFoldDB" id="A0AAV0AFW8"/>
<organism evidence="2 3">
    <name type="scientific">Phakopsora pachyrhizi</name>
    <name type="common">Asian soybean rust disease fungus</name>
    <dbReference type="NCBI Taxonomy" id="170000"/>
    <lineage>
        <taxon>Eukaryota</taxon>
        <taxon>Fungi</taxon>
        <taxon>Dikarya</taxon>
        <taxon>Basidiomycota</taxon>
        <taxon>Pucciniomycotina</taxon>
        <taxon>Pucciniomycetes</taxon>
        <taxon>Pucciniales</taxon>
        <taxon>Phakopsoraceae</taxon>
        <taxon>Phakopsora</taxon>
    </lineage>
</organism>
<keyword evidence="3" id="KW-1185">Reference proteome</keyword>
<name>A0AAV0AFW8_PHAPC</name>
<proteinExistence type="predicted"/>
<evidence type="ECO:0000313" key="3">
    <source>
        <dbReference type="Proteomes" id="UP001153365"/>
    </source>
</evidence>
<sequence>MKLIIRMLVRSSPSLSLSLSLTLQLCLLVISNLSCFSGEEPKCSGSVNNYTFFASNMCSMVDTLYTSLSVNSQHPLMIEVLLKNTALFLDLGLLAVNSL</sequence>
<comment type="caution">
    <text evidence="2">The sequence shown here is derived from an EMBL/GenBank/DDBJ whole genome shotgun (WGS) entry which is preliminary data.</text>
</comment>